<feature type="chain" id="PRO_5043890682" evidence="1">
    <location>
        <begin position="24"/>
        <end position="380"/>
    </location>
</feature>
<evidence type="ECO:0000313" key="3">
    <source>
        <dbReference type="Proteomes" id="UP001203136"/>
    </source>
</evidence>
<dbReference type="AlphaFoldDB" id="A0AAW5F8H2"/>
<dbReference type="SUPFAM" id="SSF53187">
    <property type="entry name" value="Zn-dependent exopeptidases"/>
    <property type="match status" value="1"/>
</dbReference>
<dbReference type="EMBL" id="JAINVB010000001">
    <property type="protein sequence ID" value="MCK0088110.1"/>
    <property type="molecule type" value="Genomic_DNA"/>
</dbReference>
<dbReference type="Gene3D" id="3.40.630.10">
    <property type="entry name" value="Zn peptidases"/>
    <property type="match status" value="2"/>
</dbReference>
<name>A0AAW5F8H2_CLOSY</name>
<feature type="signal peptide" evidence="1">
    <location>
        <begin position="1"/>
        <end position="23"/>
    </location>
</feature>
<reference evidence="2" key="1">
    <citation type="journal article" date="2022" name="Cell Host Microbe">
        <title>Colonization of the live biotherapeutic product VE303 and modulation of the microbiota and metabolites in healthy volunteers.</title>
        <authorList>
            <person name="Dsouza M."/>
            <person name="Menon R."/>
            <person name="Crossette E."/>
            <person name="Bhattarai S.K."/>
            <person name="Schneider J."/>
            <person name="Kim Y.G."/>
            <person name="Reddy S."/>
            <person name="Caballero S."/>
            <person name="Felix C."/>
            <person name="Cornacchione L."/>
            <person name="Hendrickson J."/>
            <person name="Watson A.R."/>
            <person name="Minot S.S."/>
            <person name="Greenfield N."/>
            <person name="Schopf L."/>
            <person name="Szabady R."/>
            <person name="Patarroyo J."/>
            <person name="Smith W."/>
            <person name="Harrison P."/>
            <person name="Kuijper E.J."/>
            <person name="Kelly C.P."/>
            <person name="Olle B."/>
            <person name="Bobilev D."/>
            <person name="Silber J.L."/>
            <person name="Bucci V."/>
            <person name="Roberts B."/>
            <person name="Faith J."/>
            <person name="Norman J.M."/>
        </authorList>
    </citation>
    <scope>NUCLEOTIDE SEQUENCE</scope>
    <source>
        <strain evidence="2">VE303-04</strain>
    </source>
</reference>
<protein>
    <submittedName>
        <fullName evidence="2">Succinylglutamate desuccinylase</fullName>
    </submittedName>
</protein>
<sequence length="380" mass="41823">MEFFKTHKNLVTAVCAVASIAVAVVAGKDFYDFRHYQEVIIPGEGVTSTFQLSEYNENLKGTFGDTTVYVMQGEKEGGSFLVLGGTHPNEPSGHMAAITMIESGKVEAGTVYVIPRTDNSAFTHNDPQEGSPHFYHFETESGTRQFVYGSRASNPIDQWPDPDVYTHTSGQTLSGSEMRNINRAYPGVKDGTLTEQIAYAITNMINTLDIDMEMDLHEASPEYPTINATVAHERAMNMASMGILELQMAGINMSLEPSPVSLHGLTHRELGDHTNTLALLMETGNPAQGRLHGKIDEALILTGKDNCYMKASELGYLYIPYDENGVPLELRVGRHLQGCMEYMKAFNEVYGAEKGELIMTGIPTYEELTTGGHKLGEYLN</sequence>
<dbReference type="Proteomes" id="UP001203136">
    <property type="component" value="Unassembled WGS sequence"/>
</dbReference>
<proteinExistence type="predicted"/>
<organism evidence="2 3">
    <name type="scientific">Clostridium symbiosum</name>
    <name type="common">Bacteroides symbiosus</name>
    <dbReference type="NCBI Taxonomy" id="1512"/>
    <lineage>
        <taxon>Bacteria</taxon>
        <taxon>Bacillati</taxon>
        <taxon>Bacillota</taxon>
        <taxon>Clostridia</taxon>
        <taxon>Lachnospirales</taxon>
        <taxon>Lachnospiraceae</taxon>
        <taxon>Otoolea</taxon>
    </lineage>
</organism>
<evidence type="ECO:0000256" key="1">
    <source>
        <dbReference type="SAM" id="SignalP"/>
    </source>
</evidence>
<accession>A0AAW5F8H2</accession>
<gene>
    <name evidence="2" type="ORF">K5I21_19985</name>
</gene>
<comment type="caution">
    <text evidence="2">The sequence shown here is derived from an EMBL/GenBank/DDBJ whole genome shotgun (WGS) entry which is preliminary data.</text>
</comment>
<evidence type="ECO:0000313" key="2">
    <source>
        <dbReference type="EMBL" id="MCK0088110.1"/>
    </source>
</evidence>
<keyword evidence="1" id="KW-0732">Signal</keyword>
<dbReference type="RefSeq" id="WP_003500973.1">
    <property type="nucleotide sequence ID" value="NZ_CYZY01000065.1"/>
</dbReference>